<dbReference type="AlphaFoldDB" id="Z9JHU5"/>
<protein>
    <submittedName>
        <fullName evidence="1">Uncharacterized protein</fullName>
    </submittedName>
</protein>
<reference evidence="1 2" key="1">
    <citation type="journal article" date="2014" name="Genome Announc.">
        <title>Draft Genome Sequence of Xylella fastidiosa Pear Leaf Scorch Strain in Taiwan.</title>
        <authorList>
            <person name="Su C.C."/>
            <person name="Deng W.L."/>
            <person name="Jan F.J."/>
            <person name="Chang C.J."/>
            <person name="Huang H."/>
            <person name="Chen J."/>
        </authorList>
    </citation>
    <scope>NUCLEOTIDE SEQUENCE [LARGE SCALE GENOMIC DNA]</scope>
    <source>
        <strain evidence="1 2">PLS229</strain>
    </source>
</reference>
<sequence length="51" mass="5756">MYTADVIGIRSMLVAACLDEVGDFYQRMDLERSLLDAMVLVVMFADLKARV</sequence>
<evidence type="ECO:0000313" key="1">
    <source>
        <dbReference type="EMBL" id="EWS77337.1"/>
    </source>
</evidence>
<dbReference type="RefSeq" id="WP_230428148.1">
    <property type="nucleotide sequence ID" value="NZ_CP087677.1"/>
</dbReference>
<comment type="caution">
    <text evidence="1">The sequence shown here is derived from an EMBL/GenBank/DDBJ whole genome shotgun (WGS) entry which is preliminary data.</text>
</comment>
<name>Z9JHU5_9GAMM</name>
<evidence type="ECO:0000313" key="2">
    <source>
        <dbReference type="Proteomes" id="UP000020406"/>
    </source>
</evidence>
<accession>Z9JHU5</accession>
<dbReference type="PATRIC" id="fig|1444770.3.peg.2660"/>
<dbReference type="Proteomes" id="UP000020406">
    <property type="component" value="Unassembled WGS sequence"/>
</dbReference>
<organism evidence="1 2">
    <name type="scientific">Xylella taiwanensis</name>
    <dbReference type="NCBI Taxonomy" id="1444770"/>
    <lineage>
        <taxon>Bacteria</taxon>
        <taxon>Pseudomonadati</taxon>
        <taxon>Pseudomonadota</taxon>
        <taxon>Gammaproteobacteria</taxon>
        <taxon>Lysobacterales</taxon>
        <taxon>Lysobacteraceae</taxon>
        <taxon>Xylella</taxon>
    </lineage>
</organism>
<dbReference type="EMBL" id="JDSQ01000022">
    <property type="protein sequence ID" value="EWS77337.1"/>
    <property type="molecule type" value="Genomic_DNA"/>
</dbReference>
<proteinExistence type="predicted"/>
<gene>
    <name evidence="1" type="ORF">AF72_11255</name>
</gene>